<dbReference type="GO" id="GO:0005737">
    <property type="term" value="C:cytoplasm"/>
    <property type="evidence" value="ECO:0007669"/>
    <property type="project" value="TreeGrafter"/>
</dbReference>
<feature type="region of interest" description="Disordered" evidence="2">
    <location>
        <begin position="1036"/>
        <end position="1118"/>
    </location>
</feature>
<evidence type="ECO:0000313" key="5">
    <source>
        <dbReference type="Proteomes" id="UP000091918"/>
    </source>
</evidence>
<dbReference type="STRING" id="1658172.A0A1B7P4T4"/>
<comment type="caution">
    <text evidence="4">The sequence shown here is derived from an EMBL/GenBank/DDBJ whole genome shotgun (WGS) entry which is preliminary data.</text>
</comment>
<keyword evidence="1" id="KW-0175">Coiled coil</keyword>
<feature type="compositionally biased region" description="Polar residues" evidence="2">
    <location>
        <begin position="1154"/>
        <end position="1169"/>
    </location>
</feature>
<dbReference type="Pfam" id="PF00621">
    <property type="entry name" value="RhoGEF"/>
    <property type="match status" value="1"/>
</dbReference>
<dbReference type="InterPro" id="IPR035899">
    <property type="entry name" value="DBL_dom_sf"/>
</dbReference>
<dbReference type="InterPro" id="IPR051492">
    <property type="entry name" value="Dynamin-Rho_GEF"/>
</dbReference>
<feature type="region of interest" description="Disordered" evidence="2">
    <location>
        <begin position="1207"/>
        <end position="1326"/>
    </location>
</feature>
<evidence type="ECO:0000313" key="4">
    <source>
        <dbReference type="EMBL" id="OAX83988.1"/>
    </source>
</evidence>
<gene>
    <name evidence="4" type="ORF">ACJ72_01651</name>
</gene>
<dbReference type="PROSITE" id="PS50010">
    <property type="entry name" value="DH_2"/>
    <property type="match status" value="1"/>
</dbReference>
<dbReference type="PANTHER" id="PTHR22834:SF21">
    <property type="entry name" value="GUANYL NUCLEOTIDE EXCHANGE FACTOR, PUTATIVE (AFU_ORTHOLOGUE AFUA_5G11890)-RELATED"/>
    <property type="match status" value="1"/>
</dbReference>
<feature type="region of interest" description="Disordered" evidence="2">
    <location>
        <begin position="1364"/>
        <end position="1387"/>
    </location>
</feature>
<feature type="compositionally biased region" description="Low complexity" evidence="2">
    <location>
        <begin position="1049"/>
        <end position="1068"/>
    </location>
</feature>
<feature type="compositionally biased region" description="Basic and acidic residues" evidence="2">
    <location>
        <begin position="1078"/>
        <end position="1088"/>
    </location>
</feature>
<protein>
    <recommendedName>
        <fullName evidence="3">DH domain-containing protein</fullName>
    </recommendedName>
</protein>
<dbReference type="GO" id="GO:0032955">
    <property type="term" value="P:regulation of division septum assembly"/>
    <property type="evidence" value="ECO:0007669"/>
    <property type="project" value="TreeGrafter"/>
</dbReference>
<dbReference type="SMART" id="SM00325">
    <property type="entry name" value="RhoGEF"/>
    <property type="match status" value="1"/>
</dbReference>
<dbReference type="SUPFAM" id="SSF48065">
    <property type="entry name" value="DBL homology domain (DH-domain)"/>
    <property type="match status" value="1"/>
</dbReference>
<evidence type="ECO:0000259" key="3">
    <source>
        <dbReference type="PROSITE" id="PS50010"/>
    </source>
</evidence>
<dbReference type="GO" id="GO:0031991">
    <property type="term" value="P:regulation of actomyosin contractile ring contraction"/>
    <property type="evidence" value="ECO:0007669"/>
    <property type="project" value="TreeGrafter"/>
</dbReference>
<feature type="region of interest" description="Disordered" evidence="2">
    <location>
        <begin position="1154"/>
        <end position="1181"/>
    </location>
</feature>
<organism evidence="4 5">
    <name type="scientific">Emergomyces africanus</name>
    <dbReference type="NCBI Taxonomy" id="1955775"/>
    <lineage>
        <taxon>Eukaryota</taxon>
        <taxon>Fungi</taxon>
        <taxon>Dikarya</taxon>
        <taxon>Ascomycota</taxon>
        <taxon>Pezizomycotina</taxon>
        <taxon>Eurotiomycetes</taxon>
        <taxon>Eurotiomycetidae</taxon>
        <taxon>Onygenales</taxon>
        <taxon>Ajellomycetaceae</taxon>
        <taxon>Emergomyces</taxon>
    </lineage>
</organism>
<dbReference type="InterPro" id="IPR000219">
    <property type="entry name" value="DH_dom"/>
</dbReference>
<evidence type="ECO:0000256" key="1">
    <source>
        <dbReference type="SAM" id="Coils"/>
    </source>
</evidence>
<dbReference type="EMBL" id="LGUA01000116">
    <property type="protein sequence ID" value="OAX83988.1"/>
    <property type="molecule type" value="Genomic_DNA"/>
</dbReference>
<dbReference type="Proteomes" id="UP000091918">
    <property type="component" value="Unassembled WGS sequence"/>
</dbReference>
<dbReference type="Gene3D" id="1.20.900.10">
    <property type="entry name" value="Dbl homology (DH) domain"/>
    <property type="match status" value="1"/>
</dbReference>
<feature type="compositionally biased region" description="Polar residues" evidence="2">
    <location>
        <begin position="1243"/>
        <end position="1252"/>
    </location>
</feature>
<accession>A0A1B7P4T4</accession>
<dbReference type="InterPro" id="IPR057454">
    <property type="entry name" value="Bud3_C"/>
</dbReference>
<feature type="domain" description="DH" evidence="3">
    <location>
        <begin position="243"/>
        <end position="461"/>
    </location>
</feature>
<feature type="coiled-coil region" evidence="1">
    <location>
        <begin position="1467"/>
        <end position="1501"/>
    </location>
</feature>
<dbReference type="GO" id="GO:0005085">
    <property type="term" value="F:guanyl-nucleotide exchange factor activity"/>
    <property type="evidence" value="ECO:0007669"/>
    <property type="project" value="InterPro"/>
</dbReference>
<dbReference type="OrthoDB" id="4066896at2759"/>
<evidence type="ECO:0000256" key="2">
    <source>
        <dbReference type="SAM" id="MobiDB-lite"/>
    </source>
</evidence>
<reference evidence="4 5" key="1">
    <citation type="submission" date="2015-07" db="EMBL/GenBank/DDBJ databases">
        <title>Emmonsia species relationships and genome sequence.</title>
        <authorList>
            <person name="Cuomo C.A."/>
            <person name="Schwartz I.S."/>
            <person name="Kenyon C."/>
            <person name="de Hoog G.S."/>
            <person name="Govender N.P."/>
            <person name="Botha A."/>
            <person name="Moreno L."/>
            <person name="de Vries M."/>
            <person name="Munoz J.F."/>
            <person name="Stielow J.B."/>
        </authorList>
    </citation>
    <scope>NUCLEOTIDE SEQUENCE [LARGE SCALE GENOMIC DNA]</scope>
    <source>
        <strain evidence="4 5">CBS 136260</strain>
    </source>
</reference>
<name>A0A1B7P4T4_9EURO</name>
<proteinExistence type="predicted"/>
<dbReference type="Pfam" id="PF25351">
    <property type="entry name" value="PH_BUD3_C"/>
    <property type="match status" value="1"/>
</dbReference>
<sequence length="1515" mass="166531">MASISTSIAGLPLEQLTLYHAVDPILSSVLIFHGPVITANATVRSSRFQAHIIAPGGVQSYPRITISPAGSLYAAVNHLPRDKQGDEIYRGLAICLLKYFGDLSEPVRYVLLGTARSGKPSARLSNAFDEYHAAELANKMVKVHDPTDAIRDLKDAYSDRIVPWIDVDLVLPPGSVATYNPSRSSDADLEPQDDFTHHYGKYNSLVEHLGNPVFSPTSKLRRAPSQPINSSKSKLFSASQKEALRLAMCEAVDTEERYVGKMYDLVHNIIKNFSQKAAEKPPTSISPDKSSLKQLFPPCLNEILEVNMGFMSEIREILELTEKDALEDLSEDTNIDSSTFPRDSTGKRSDPIGIIKFARALLEWFPKFSQPYGDYMHAHHGFSQTLSSFLNDNQSSFSKRVHETGEQKMRSILMEPVQRLPRYSLLIDAMTSALPSVHPAVKTLLKARDIITEICSLDSHSAKDNSRDLKRLQSFVEDFPASSLPSGRLITAVDFYELPPPYQPCSPEESLDSGILLLYGDYLILLSKVFESRMTARGLFAELDKPPVAPTDEEPAPFELKFLQALRITNIRCAQSACGRILYLTPAGNFVQNERSRSASAIHALELLSTYEGKAGRLIEEITKARIEGRFPEEYRERSKWGLAGLRAVLRDKPKDAGGKNLSSTVKLIFDGTKAIRSKELSRPGVEVVASISMAGHDMYKMEIESVVGVSSVDSFTAAEFTSVLSNRLTNLLRPLNQPENPILTSAILNTNFNIIRAIASYILEHAKTGRGFRPPSPSKLLSNFWNGSPKSSLPAPRSLVSAPVLREIPQILPPALDHSNALPFRPTSGNSSTLVGVNAGENSQDMLKSLEETFAAYVIAIRSRSGNIVGRILRTRKQADLATINELYNALLEDAGKIQLAAESPVDVLFVAFETFIVKAWNEHMGPIISPDAWEAMQFKFDSMVPGDFEEYFHRFLAEMSPQNRRALAALVKLLAELLDASGNDGDRGSLMAAFSEILTDKGNAMEHISLLDRLVEDFDRLFDDSGALGALMEGTVANDPMSPLTRTQSVNTSSTNPSSLSSNASSFRKRFGFGGARDRGKSESEGKVSSIIRTLSKSKPHGETDSQPSSFSKASLFRSRSIDTDSRLASLLRPVSRERLLAHGIFSASAEDQSLRPNSAHSNTPTLASIGEDPAMDKPVTIRKKRRSSLSDLKALPVTNNFTGTHVATTAGRTGQWDGAANAKKNDSAKPSPSRPLVSSCKENAPQTPKATLGERAVNKSSSAIPLQVSPKRRTEEGLSYIPSPRNTLLKDRTSLPNQPDMHNVRPQSSSSIPRTPKLRMQNPQKLRERLQNEKKAIANTESALKAEISLLADEIYNPRLSPIRRRPGTPRALASPPSTSNSTAMLHKRVRSLESKATALLSELSSKTAVLEKDIEDSLLVSERRAKKLDELYREASTENTALYERFNVELSKVTKEVRLGAGEDALKSQLKEALDEVARVKKENLRLKREIGGLKAQQIGSVSGDGQTVAE</sequence>
<dbReference type="PANTHER" id="PTHR22834">
    <property type="entry name" value="NUCLEAR FUSION PROTEIN FUS2"/>
    <property type="match status" value="1"/>
</dbReference>
<keyword evidence="5" id="KW-1185">Reference proteome</keyword>